<organism evidence="1 2">
    <name type="scientific">Sulfitobacter donghicola DSW-25 = KCTC 12864 = JCM 14565</name>
    <dbReference type="NCBI Taxonomy" id="1300350"/>
    <lineage>
        <taxon>Bacteria</taxon>
        <taxon>Pseudomonadati</taxon>
        <taxon>Pseudomonadota</taxon>
        <taxon>Alphaproteobacteria</taxon>
        <taxon>Rhodobacterales</taxon>
        <taxon>Roseobacteraceae</taxon>
        <taxon>Sulfitobacter</taxon>
    </lineage>
</organism>
<dbReference type="RefSeq" id="WP_037952694.1">
    <property type="nucleotide sequence ID" value="NZ_JAMC01000017.1"/>
</dbReference>
<proteinExistence type="predicted"/>
<feature type="non-terminal residue" evidence="1">
    <location>
        <position position="342"/>
    </location>
</feature>
<keyword evidence="2" id="KW-1185">Reference proteome</keyword>
<name>A0A073IDF0_9RHOB</name>
<evidence type="ECO:0000313" key="2">
    <source>
        <dbReference type="Proteomes" id="UP000027734"/>
    </source>
</evidence>
<accession>A0A073IDF0</accession>
<evidence type="ECO:0000313" key="1">
    <source>
        <dbReference type="EMBL" id="KEJ87774.1"/>
    </source>
</evidence>
<evidence type="ECO:0008006" key="3">
    <source>
        <dbReference type="Google" id="ProtNLM"/>
    </source>
</evidence>
<protein>
    <recommendedName>
        <fullName evidence="3">Alpha/beta hydrolase</fullName>
    </recommendedName>
</protein>
<dbReference type="AlphaFoldDB" id="A0A073IDF0"/>
<sequence>MSTSHDLSLVKNILADFAVSQTKSKDVWKIRMGGADVLMLAEGFDRVQDSAQGFLVGFSGAIANVQETSGPYFVGQSIAKTLKVPILSFSDPTMERNPSLSLGFHAGNNKVRKLPVHMGRAINCFTERLGRPAVLFGGSGGGFAALNTLQHCGPADRAVVWNPQTSIASYDWPAFRAYARAAFPGIAAGFDLKNDSSAPALEAEISKTGCVIRLDPSAKRGQVLYFQNASDRHHMTQHMAPFCEASPVQRVEQNAVSLPAQNLHVCVGNWGKGHAPLPRDLVLHSFKGMLAGRSTAQVQREVMKKMDPDRHAPALAMVDEIRPQDVQIDTVRTPGIEVSVAP</sequence>
<comment type="caution">
    <text evidence="1">The sequence shown here is derived from an EMBL/GenBank/DDBJ whole genome shotgun (WGS) entry which is preliminary data.</text>
</comment>
<reference evidence="1 2" key="1">
    <citation type="submission" date="2014-01" db="EMBL/GenBank/DDBJ databases">
        <title>Sulfitobacter donghicola JCM 14565 Genome Sequencing.</title>
        <authorList>
            <person name="Lai Q."/>
            <person name="Hong Z."/>
        </authorList>
    </citation>
    <scope>NUCLEOTIDE SEQUENCE [LARGE SCALE GENOMIC DNA]</scope>
    <source>
        <strain evidence="1 2">JCM 14565</strain>
    </source>
</reference>
<dbReference type="OrthoDB" id="8421922at2"/>
<dbReference type="Proteomes" id="UP000027734">
    <property type="component" value="Unassembled WGS sequence"/>
</dbReference>
<dbReference type="InterPro" id="IPR029058">
    <property type="entry name" value="AB_hydrolase_fold"/>
</dbReference>
<dbReference type="SUPFAM" id="SSF53474">
    <property type="entry name" value="alpha/beta-Hydrolases"/>
    <property type="match status" value="1"/>
</dbReference>
<gene>
    <name evidence="1" type="ORF">DSW25_05120</name>
</gene>
<dbReference type="eggNOG" id="COG1073">
    <property type="taxonomic scope" value="Bacteria"/>
</dbReference>
<dbReference type="STRING" id="1300350.Z948_60"/>
<dbReference type="Gene3D" id="3.40.50.1820">
    <property type="entry name" value="alpha/beta hydrolase"/>
    <property type="match status" value="1"/>
</dbReference>
<dbReference type="EMBL" id="JAMC01000017">
    <property type="protein sequence ID" value="KEJ87774.1"/>
    <property type="molecule type" value="Genomic_DNA"/>
</dbReference>